<dbReference type="EMBL" id="DRBC01000011">
    <property type="protein sequence ID" value="HDN84149.1"/>
    <property type="molecule type" value="Genomic_DNA"/>
</dbReference>
<keyword evidence="3" id="KW-0068">Autocatalytic cleavage</keyword>
<dbReference type="Pfam" id="PF02675">
    <property type="entry name" value="AdoMet_dc"/>
    <property type="match status" value="1"/>
</dbReference>
<dbReference type="Gene3D" id="3.60.90.10">
    <property type="entry name" value="S-adenosylmethionine decarboxylase"/>
    <property type="match status" value="1"/>
</dbReference>
<dbReference type="GO" id="GO:0005829">
    <property type="term" value="C:cytosol"/>
    <property type="evidence" value="ECO:0007669"/>
    <property type="project" value="TreeGrafter"/>
</dbReference>
<dbReference type="InterPro" id="IPR017716">
    <property type="entry name" value="S-AdoMet_deCOase_pro-enz"/>
</dbReference>
<evidence type="ECO:0000256" key="7">
    <source>
        <dbReference type="ARBA" id="ARBA00023239"/>
    </source>
</evidence>
<dbReference type="EC" id="4.1.1.50" evidence="10"/>
<reference evidence="10" key="1">
    <citation type="journal article" date="2020" name="mSystems">
        <title>Genome- and Community-Level Interaction Insights into Carbon Utilization and Element Cycling Functions of Hydrothermarchaeota in Hydrothermal Sediment.</title>
        <authorList>
            <person name="Zhou Z."/>
            <person name="Liu Y."/>
            <person name="Xu W."/>
            <person name="Pan J."/>
            <person name="Luo Z.H."/>
            <person name="Li M."/>
        </authorList>
    </citation>
    <scope>NUCLEOTIDE SEQUENCE [LARGE SCALE GENOMIC DNA]</scope>
    <source>
        <strain evidence="10">HyVt-219</strain>
    </source>
</reference>
<dbReference type="NCBIfam" id="TIGR03330">
    <property type="entry name" value="SAM_DCase_Bsu"/>
    <property type="match status" value="1"/>
</dbReference>
<comment type="caution">
    <text evidence="10">The sequence shown here is derived from an EMBL/GenBank/DDBJ whole genome shotgun (WGS) entry which is preliminary data.</text>
</comment>
<keyword evidence="7 10" id="KW-0456">Lyase</keyword>
<keyword evidence="4" id="KW-0745">Spermidine biosynthesis</keyword>
<dbReference type="InterPro" id="IPR016067">
    <property type="entry name" value="S-AdoMet_deCO2ase_core"/>
</dbReference>
<evidence type="ECO:0000256" key="5">
    <source>
        <dbReference type="ARBA" id="ARBA00023115"/>
    </source>
</evidence>
<comment type="cofactor">
    <cofactor evidence="1">
        <name>pyruvate</name>
        <dbReference type="ChEBI" id="CHEBI:15361"/>
    </cofactor>
</comment>
<evidence type="ECO:0000313" key="10">
    <source>
        <dbReference type="EMBL" id="HDN84149.1"/>
    </source>
</evidence>
<dbReference type="PANTHER" id="PTHR33866:SF2">
    <property type="entry name" value="S-ADENOSYLMETHIONINE DECARBOXYLASE PROENZYME"/>
    <property type="match status" value="1"/>
</dbReference>
<keyword evidence="6" id="KW-0865">Zymogen</keyword>
<evidence type="ECO:0000256" key="2">
    <source>
        <dbReference type="ARBA" id="ARBA00022793"/>
    </source>
</evidence>
<dbReference type="AlphaFoldDB" id="A0A7V0MY19"/>
<dbReference type="SUPFAM" id="SSF56276">
    <property type="entry name" value="S-adenosylmethionine decarboxylase"/>
    <property type="match status" value="1"/>
</dbReference>
<evidence type="ECO:0000256" key="6">
    <source>
        <dbReference type="ARBA" id="ARBA00023145"/>
    </source>
</evidence>
<dbReference type="InterPro" id="IPR003826">
    <property type="entry name" value="AdoMetDC_fam_prok"/>
</dbReference>
<evidence type="ECO:0000256" key="1">
    <source>
        <dbReference type="ARBA" id="ARBA00001928"/>
    </source>
</evidence>
<dbReference type="GO" id="GO:0004014">
    <property type="term" value="F:adenosylmethionine decarboxylase activity"/>
    <property type="evidence" value="ECO:0007669"/>
    <property type="project" value="UniProtKB-EC"/>
</dbReference>
<proteinExistence type="predicted"/>
<name>A0A7V0MY19_UNCAE</name>
<organism evidence="10">
    <name type="scientific">Aerophobetes bacterium</name>
    <dbReference type="NCBI Taxonomy" id="2030807"/>
    <lineage>
        <taxon>Bacteria</taxon>
        <taxon>Candidatus Aerophobota</taxon>
    </lineage>
</organism>
<evidence type="ECO:0000256" key="3">
    <source>
        <dbReference type="ARBA" id="ARBA00022813"/>
    </source>
</evidence>
<keyword evidence="2" id="KW-0210">Decarboxylase</keyword>
<evidence type="ECO:0000256" key="8">
    <source>
        <dbReference type="ARBA" id="ARBA00023270"/>
    </source>
</evidence>
<keyword evidence="5" id="KW-0620">Polyamine biosynthesis</keyword>
<feature type="non-terminal residue" evidence="10">
    <location>
        <position position="1"/>
    </location>
</feature>
<dbReference type="PANTHER" id="PTHR33866">
    <property type="entry name" value="S-ADENOSYLMETHIONINE DECARBOXYLASE PROENZYME"/>
    <property type="match status" value="1"/>
</dbReference>
<gene>
    <name evidence="10" type="primary">speD</name>
    <name evidence="10" type="ORF">ENG47_00140</name>
</gene>
<dbReference type="Proteomes" id="UP000885660">
    <property type="component" value="Unassembled WGS sequence"/>
</dbReference>
<sequence>IVSDLYGCSPEKLMKTEEIEKAIETAIQESHLTKITSHFHQFKPYGFTGFVLLSESHLAVHTWPEYGYVSLDVYSCGPPDGSFSAHKKIVDFFKPEKVSTNVFMRGRLDEANSKPNTEAVSQWS</sequence>
<keyword evidence="9" id="KW-0670">Pyruvate</keyword>
<evidence type="ECO:0000256" key="9">
    <source>
        <dbReference type="ARBA" id="ARBA00023317"/>
    </source>
</evidence>
<accession>A0A7V0MY19</accession>
<evidence type="ECO:0000256" key="4">
    <source>
        <dbReference type="ARBA" id="ARBA00023066"/>
    </source>
</evidence>
<dbReference type="GO" id="GO:0008295">
    <property type="term" value="P:spermidine biosynthetic process"/>
    <property type="evidence" value="ECO:0007669"/>
    <property type="project" value="UniProtKB-KW"/>
</dbReference>
<keyword evidence="8" id="KW-0704">Schiff base</keyword>
<protein>
    <submittedName>
        <fullName evidence="10">Adenosylmethionine decarboxylase</fullName>
        <ecNumber evidence="10">4.1.1.50</ecNumber>
    </submittedName>
</protein>